<name>A0A0C2MFK3_THEKT</name>
<comment type="caution">
    <text evidence="2">The sequence shown here is derived from an EMBL/GenBank/DDBJ whole genome shotgun (WGS) entry which is preliminary data.</text>
</comment>
<accession>A0A0C2MFK3</accession>
<keyword evidence="1" id="KW-0472">Membrane</keyword>
<evidence type="ECO:0000313" key="3">
    <source>
        <dbReference type="Proteomes" id="UP000031668"/>
    </source>
</evidence>
<dbReference type="EMBL" id="JWZT01005588">
    <property type="protein sequence ID" value="KII60496.1"/>
    <property type="molecule type" value="Genomic_DNA"/>
</dbReference>
<keyword evidence="1" id="KW-1133">Transmembrane helix</keyword>
<proteinExistence type="predicted"/>
<dbReference type="AlphaFoldDB" id="A0A0C2MFK3"/>
<evidence type="ECO:0000313" key="2">
    <source>
        <dbReference type="EMBL" id="KII60496.1"/>
    </source>
</evidence>
<reference evidence="2 3" key="1">
    <citation type="journal article" date="2014" name="Genome Biol. Evol.">
        <title>The genome of the myxosporean Thelohanellus kitauei shows adaptations to nutrient acquisition within its fish host.</title>
        <authorList>
            <person name="Yang Y."/>
            <person name="Xiong J."/>
            <person name="Zhou Z."/>
            <person name="Huo F."/>
            <person name="Miao W."/>
            <person name="Ran C."/>
            <person name="Liu Y."/>
            <person name="Zhang J."/>
            <person name="Feng J."/>
            <person name="Wang M."/>
            <person name="Wang M."/>
            <person name="Wang L."/>
            <person name="Yao B."/>
        </authorList>
    </citation>
    <scope>NUCLEOTIDE SEQUENCE [LARGE SCALE GENOMIC DNA]</scope>
    <source>
        <strain evidence="2">Wuqing</strain>
    </source>
</reference>
<dbReference type="Proteomes" id="UP000031668">
    <property type="component" value="Unassembled WGS sequence"/>
</dbReference>
<keyword evidence="3" id="KW-1185">Reference proteome</keyword>
<organism evidence="2 3">
    <name type="scientific">Thelohanellus kitauei</name>
    <name type="common">Myxosporean</name>
    <dbReference type="NCBI Taxonomy" id="669202"/>
    <lineage>
        <taxon>Eukaryota</taxon>
        <taxon>Metazoa</taxon>
        <taxon>Cnidaria</taxon>
        <taxon>Myxozoa</taxon>
        <taxon>Myxosporea</taxon>
        <taxon>Bivalvulida</taxon>
        <taxon>Platysporina</taxon>
        <taxon>Myxobolidae</taxon>
        <taxon>Thelohanellus</taxon>
    </lineage>
</organism>
<protein>
    <submittedName>
        <fullName evidence="2">Uncharacterized protein</fullName>
    </submittedName>
</protein>
<keyword evidence="1" id="KW-0812">Transmembrane</keyword>
<sequence length="158" mass="17866">MLISAECNYGEIVDEYYRAKYVDKNLRDQLFDGIYTLRAKDKGMNTGDSFLIEQLKKQPDLKKWMGSRILIKMLRCYLKNGDVDKFVNSRIKHSQPASNLRAPTCRLTVLGLAVGCVSVAILIFFMLFRKNGIITTPITGLQSGGSDYEKLENEVSDA</sequence>
<feature type="transmembrane region" description="Helical" evidence="1">
    <location>
        <begin position="107"/>
        <end position="128"/>
    </location>
</feature>
<gene>
    <name evidence="2" type="ORF">RF11_06008</name>
</gene>
<evidence type="ECO:0000256" key="1">
    <source>
        <dbReference type="SAM" id="Phobius"/>
    </source>
</evidence>